<dbReference type="AlphaFoldDB" id="A0A811Z0M3"/>
<organism evidence="1 2">
    <name type="scientific">Nyctereutes procyonoides</name>
    <name type="common">Raccoon dog</name>
    <name type="synonym">Canis procyonoides</name>
    <dbReference type="NCBI Taxonomy" id="34880"/>
    <lineage>
        <taxon>Eukaryota</taxon>
        <taxon>Metazoa</taxon>
        <taxon>Chordata</taxon>
        <taxon>Craniata</taxon>
        <taxon>Vertebrata</taxon>
        <taxon>Euteleostomi</taxon>
        <taxon>Mammalia</taxon>
        <taxon>Eutheria</taxon>
        <taxon>Laurasiatheria</taxon>
        <taxon>Carnivora</taxon>
        <taxon>Caniformia</taxon>
        <taxon>Canidae</taxon>
        <taxon>Nyctereutes</taxon>
    </lineage>
</organism>
<proteinExistence type="predicted"/>
<dbReference type="Proteomes" id="UP000645828">
    <property type="component" value="Unassembled WGS sequence"/>
</dbReference>
<evidence type="ECO:0000313" key="2">
    <source>
        <dbReference type="Proteomes" id="UP000645828"/>
    </source>
</evidence>
<dbReference type="EMBL" id="CAJHUB010000750">
    <property type="protein sequence ID" value="CAD7681044.1"/>
    <property type="molecule type" value="Genomic_DNA"/>
</dbReference>
<evidence type="ECO:0000313" key="1">
    <source>
        <dbReference type="EMBL" id="CAD7681044.1"/>
    </source>
</evidence>
<comment type="caution">
    <text evidence="1">The sequence shown here is derived from an EMBL/GenBank/DDBJ whole genome shotgun (WGS) entry which is preliminary data.</text>
</comment>
<reference evidence="1" key="1">
    <citation type="submission" date="2020-12" db="EMBL/GenBank/DDBJ databases">
        <authorList>
            <consortium name="Molecular Ecology Group"/>
        </authorList>
    </citation>
    <scope>NUCLEOTIDE SEQUENCE</scope>
    <source>
        <strain evidence="1">TBG_1078</strain>
    </source>
</reference>
<protein>
    <submittedName>
        <fullName evidence="1">(raccoon dog) hypothetical protein</fullName>
    </submittedName>
</protein>
<sequence length="45" mass="4999">MPFLNSAPPRPPPRLLQGMLFFFFCVKSKGRRGTSGHPLSSTEAH</sequence>
<gene>
    <name evidence="1" type="ORF">NYPRO_LOCUS13836</name>
</gene>
<name>A0A811Z0M3_NYCPR</name>
<keyword evidence="2" id="KW-1185">Reference proteome</keyword>
<accession>A0A811Z0M3</accession>